<comment type="caution">
    <text evidence="1">The sequence shown here is derived from an EMBL/GenBank/DDBJ whole genome shotgun (WGS) entry which is preliminary data.</text>
</comment>
<protein>
    <recommendedName>
        <fullName evidence="3">CUB domain-containing protein</fullName>
    </recommendedName>
</protein>
<evidence type="ECO:0000313" key="1">
    <source>
        <dbReference type="EMBL" id="GFO35396.1"/>
    </source>
</evidence>
<dbReference type="EMBL" id="BLXT01006999">
    <property type="protein sequence ID" value="GFO35396.1"/>
    <property type="molecule type" value="Genomic_DNA"/>
</dbReference>
<dbReference type="Proteomes" id="UP000735302">
    <property type="component" value="Unassembled WGS sequence"/>
</dbReference>
<gene>
    <name evidence="1" type="ORF">PoB_006190100</name>
</gene>
<sequence>MVIFRLGESWRIVYTYHGRQALCERELLNYKTINTRCGSLTADARAPPSEVFTSAGNELSLRVAGLDTGPLAIAVYKLKITEQYR</sequence>
<keyword evidence="2" id="KW-1185">Reference proteome</keyword>
<evidence type="ECO:0000313" key="2">
    <source>
        <dbReference type="Proteomes" id="UP000735302"/>
    </source>
</evidence>
<proteinExistence type="predicted"/>
<dbReference type="AlphaFoldDB" id="A0AAV4CTZ6"/>
<accession>A0AAV4CTZ6</accession>
<organism evidence="1 2">
    <name type="scientific">Plakobranchus ocellatus</name>
    <dbReference type="NCBI Taxonomy" id="259542"/>
    <lineage>
        <taxon>Eukaryota</taxon>
        <taxon>Metazoa</taxon>
        <taxon>Spiralia</taxon>
        <taxon>Lophotrochozoa</taxon>
        <taxon>Mollusca</taxon>
        <taxon>Gastropoda</taxon>
        <taxon>Heterobranchia</taxon>
        <taxon>Euthyneura</taxon>
        <taxon>Panpulmonata</taxon>
        <taxon>Sacoglossa</taxon>
        <taxon>Placobranchoidea</taxon>
        <taxon>Plakobranchidae</taxon>
        <taxon>Plakobranchus</taxon>
    </lineage>
</organism>
<reference evidence="1 2" key="1">
    <citation type="journal article" date="2021" name="Elife">
        <title>Chloroplast acquisition without the gene transfer in kleptoplastic sea slugs, Plakobranchus ocellatus.</title>
        <authorList>
            <person name="Maeda T."/>
            <person name="Takahashi S."/>
            <person name="Yoshida T."/>
            <person name="Shimamura S."/>
            <person name="Takaki Y."/>
            <person name="Nagai Y."/>
            <person name="Toyoda A."/>
            <person name="Suzuki Y."/>
            <person name="Arimoto A."/>
            <person name="Ishii H."/>
            <person name="Satoh N."/>
            <person name="Nishiyama T."/>
            <person name="Hasebe M."/>
            <person name="Maruyama T."/>
            <person name="Minagawa J."/>
            <person name="Obokata J."/>
            <person name="Shigenobu S."/>
        </authorList>
    </citation>
    <scope>NUCLEOTIDE SEQUENCE [LARGE SCALE GENOMIC DNA]</scope>
</reference>
<name>A0AAV4CTZ6_9GAST</name>
<evidence type="ECO:0008006" key="3">
    <source>
        <dbReference type="Google" id="ProtNLM"/>
    </source>
</evidence>